<dbReference type="AlphaFoldDB" id="A0A6N7KZD9"/>
<protein>
    <recommendedName>
        <fullName evidence="3">DUF1877 family protein</fullName>
    </recommendedName>
</protein>
<evidence type="ECO:0008006" key="3">
    <source>
        <dbReference type="Google" id="ProtNLM"/>
    </source>
</evidence>
<evidence type="ECO:0000313" key="1">
    <source>
        <dbReference type="EMBL" id="MQS15628.1"/>
    </source>
</evidence>
<accession>A0A6N7KZD9</accession>
<comment type="caution">
    <text evidence="1">The sequence shown here is derived from an EMBL/GenBank/DDBJ whole genome shotgun (WGS) entry which is preliminary data.</text>
</comment>
<dbReference type="EMBL" id="WBOF01000001">
    <property type="protein sequence ID" value="MQS15628.1"/>
    <property type="molecule type" value="Genomic_DNA"/>
</dbReference>
<dbReference type="RefSeq" id="WP_153465240.1">
    <property type="nucleotide sequence ID" value="NZ_WBOF01000001.1"/>
</dbReference>
<reference evidence="1 2" key="1">
    <citation type="submission" date="2019-09" db="EMBL/GenBank/DDBJ databases">
        <title>Genome Sequences of Streptomyces kaniharaensis ATCC 21070.</title>
        <authorList>
            <person name="Zhu W."/>
            <person name="De Crecy-Lagard V."/>
            <person name="Richards N.G."/>
        </authorList>
    </citation>
    <scope>NUCLEOTIDE SEQUENCE [LARGE SCALE GENOMIC DNA]</scope>
    <source>
        <strain evidence="1 2">SF-557</strain>
    </source>
</reference>
<gene>
    <name evidence="1" type="ORF">F7Q99_25995</name>
</gene>
<dbReference type="Proteomes" id="UP000450000">
    <property type="component" value="Unassembled WGS sequence"/>
</dbReference>
<proteinExistence type="predicted"/>
<evidence type="ECO:0000313" key="2">
    <source>
        <dbReference type="Proteomes" id="UP000450000"/>
    </source>
</evidence>
<sequence>MGVLTAYFRAPGTEAVRRVLERTEGGSPLGGRQPAFDGVESKGLDPSVVLGQLIAAIRQVPWDVHLVAETTVWPTGPAPGPESPGGEDDPWATGPWVTEIDAATRDALAEVREADIPAVAATWAQAEELYGAAAEDVQPVVEELVGLAGRAREAGDRLYCWACL</sequence>
<dbReference type="OrthoDB" id="3537879at2"/>
<name>A0A6N7KZD9_9ACTN</name>
<organism evidence="1 2">
    <name type="scientific">Streptomyces kaniharaensis</name>
    <dbReference type="NCBI Taxonomy" id="212423"/>
    <lineage>
        <taxon>Bacteria</taxon>
        <taxon>Bacillati</taxon>
        <taxon>Actinomycetota</taxon>
        <taxon>Actinomycetes</taxon>
        <taxon>Kitasatosporales</taxon>
        <taxon>Streptomycetaceae</taxon>
        <taxon>Streptomyces</taxon>
    </lineage>
</organism>
<keyword evidence="2" id="KW-1185">Reference proteome</keyword>